<feature type="compositionally biased region" description="Acidic residues" evidence="1">
    <location>
        <begin position="1"/>
        <end position="12"/>
    </location>
</feature>
<name>A0A835YEA0_9CHLO</name>
<dbReference type="EMBL" id="JAEHOE010000002">
    <property type="protein sequence ID" value="KAG2501255.1"/>
    <property type="molecule type" value="Genomic_DNA"/>
</dbReference>
<dbReference type="OrthoDB" id="535882at2759"/>
<protein>
    <submittedName>
        <fullName evidence="2">Uncharacterized protein</fullName>
    </submittedName>
</protein>
<comment type="caution">
    <text evidence="2">The sequence shown here is derived from an EMBL/GenBank/DDBJ whole genome shotgun (WGS) entry which is preliminary data.</text>
</comment>
<gene>
    <name evidence="2" type="ORF">HYH03_001062</name>
</gene>
<feature type="compositionally biased region" description="Gly residues" evidence="1">
    <location>
        <begin position="60"/>
        <end position="98"/>
    </location>
</feature>
<feature type="compositionally biased region" description="Polar residues" evidence="1">
    <location>
        <begin position="103"/>
        <end position="118"/>
    </location>
</feature>
<reference evidence="2" key="1">
    <citation type="journal article" date="2020" name="bioRxiv">
        <title>Comparative genomics of Chlamydomonas.</title>
        <authorList>
            <person name="Craig R.J."/>
            <person name="Hasan A.R."/>
            <person name="Ness R.W."/>
            <person name="Keightley P.D."/>
        </authorList>
    </citation>
    <scope>NUCLEOTIDE SEQUENCE</scope>
    <source>
        <strain evidence="2">CCAP 11/70</strain>
    </source>
</reference>
<feature type="compositionally biased region" description="Low complexity" evidence="1">
    <location>
        <begin position="213"/>
        <end position="229"/>
    </location>
</feature>
<accession>A0A835YEA0</accession>
<evidence type="ECO:0000313" key="3">
    <source>
        <dbReference type="Proteomes" id="UP000612055"/>
    </source>
</evidence>
<evidence type="ECO:0000313" key="2">
    <source>
        <dbReference type="EMBL" id="KAG2501255.1"/>
    </source>
</evidence>
<feature type="compositionally biased region" description="Acidic residues" evidence="1">
    <location>
        <begin position="19"/>
        <end position="40"/>
    </location>
</feature>
<dbReference type="Proteomes" id="UP000612055">
    <property type="component" value="Unassembled WGS sequence"/>
</dbReference>
<proteinExistence type="predicted"/>
<organism evidence="2 3">
    <name type="scientific">Edaphochlamys debaryana</name>
    <dbReference type="NCBI Taxonomy" id="47281"/>
    <lineage>
        <taxon>Eukaryota</taxon>
        <taxon>Viridiplantae</taxon>
        <taxon>Chlorophyta</taxon>
        <taxon>core chlorophytes</taxon>
        <taxon>Chlorophyceae</taxon>
        <taxon>CS clade</taxon>
        <taxon>Chlamydomonadales</taxon>
        <taxon>Chlamydomonadales incertae sedis</taxon>
        <taxon>Edaphochlamys</taxon>
    </lineage>
</organism>
<sequence>MFNFGEDEDEDREPLAAGLDDEAEEEQEEEQEEEEQEEEQPSYLRAPSVRSAASSEPAGSGLGVGLGSGLGSAQGSVVGSGLGSGFGGGQAGGLGSGLGSAQPSQTDPFAPPVSSNSGLLRPSSRGTAAAVSEDGFGLFGDGAPAASASFSRPPLAPSGEQPPTPSAARGGMQKTPSRPSSLRGVASGMASRPRTPGTGGLSPGQTMMHTDASRSPGPRSPYSPYSAGPKSPYSPGTTAGITGSPLPPNVTASPRHVMIRDGDRTYPTRVLGTGDAFVADMPDGPTLSKEEEETMARSFSATG</sequence>
<evidence type="ECO:0000256" key="1">
    <source>
        <dbReference type="SAM" id="MobiDB-lite"/>
    </source>
</evidence>
<feature type="compositionally biased region" description="Pro residues" evidence="1">
    <location>
        <begin position="154"/>
        <end position="165"/>
    </location>
</feature>
<feature type="region of interest" description="Disordered" evidence="1">
    <location>
        <begin position="1"/>
        <end position="303"/>
    </location>
</feature>
<feature type="compositionally biased region" description="Low complexity" evidence="1">
    <location>
        <begin position="143"/>
        <end position="153"/>
    </location>
</feature>
<dbReference type="AlphaFoldDB" id="A0A835YEA0"/>
<keyword evidence="3" id="KW-1185">Reference proteome</keyword>